<comment type="cofactor">
    <cofactor evidence="1">
        <name>pyridoxal 5'-phosphate</name>
        <dbReference type="ChEBI" id="CHEBI:597326"/>
    </cofactor>
</comment>
<dbReference type="PANTHER" id="PTHR43780">
    <property type="entry name" value="1-AMINOCYCLOPROPANE-1-CARBOXYLATE DEAMINASE-RELATED"/>
    <property type="match status" value="1"/>
</dbReference>
<protein>
    <recommendedName>
        <fullName evidence="5">Tryptophan synthase beta chain-like PALP domain-containing protein</fullName>
    </recommendedName>
</protein>
<keyword evidence="7" id="KW-1185">Reference proteome</keyword>
<reference evidence="6 7" key="1">
    <citation type="journal article" date="2019" name="Int. J. Syst. Evol. Microbiol.">
        <title>The Global Catalogue of Microorganisms (GCM) 10K type strain sequencing project: providing services to taxonomists for standard genome sequencing and annotation.</title>
        <authorList>
            <consortium name="The Broad Institute Genomics Platform"/>
            <consortium name="The Broad Institute Genome Sequencing Center for Infectious Disease"/>
            <person name="Wu L."/>
            <person name="Ma J."/>
        </authorList>
    </citation>
    <scope>NUCLEOTIDE SEQUENCE [LARGE SCALE GENOMIC DNA]</scope>
    <source>
        <strain evidence="6 7">JCM 11117</strain>
    </source>
</reference>
<dbReference type="PANTHER" id="PTHR43780:SF2">
    <property type="entry name" value="1-AMINOCYCLOPROPANE-1-CARBOXYLATE DEAMINASE-RELATED"/>
    <property type="match status" value="1"/>
</dbReference>
<dbReference type="Proteomes" id="UP001499967">
    <property type="component" value="Unassembled WGS sequence"/>
</dbReference>
<accession>A0ABN1N9G4</accession>
<evidence type="ECO:0000313" key="6">
    <source>
        <dbReference type="EMBL" id="GAA0898382.1"/>
    </source>
</evidence>
<evidence type="ECO:0000313" key="7">
    <source>
        <dbReference type="Proteomes" id="UP001499967"/>
    </source>
</evidence>
<feature type="compositionally biased region" description="Basic and acidic residues" evidence="4">
    <location>
        <begin position="286"/>
        <end position="299"/>
    </location>
</feature>
<dbReference type="InterPro" id="IPR001926">
    <property type="entry name" value="TrpB-like_PALP"/>
</dbReference>
<dbReference type="InterPro" id="IPR036390">
    <property type="entry name" value="WH_DNA-bd_sf"/>
</dbReference>
<evidence type="ECO:0000256" key="4">
    <source>
        <dbReference type="SAM" id="MobiDB-lite"/>
    </source>
</evidence>
<feature type="region of interest" description="Disordered" evidence="4">
    <location>
        <begin position="207"/>
        <end position="228"/>
    </location>
</feature>
<dbReference type="InterPro" id="IPR027278">
    <property type="entry name" value="ACCD_DCysDesulf"/>
</dbReference>
<name>A0ABN1N9G4_9PSEU</name>
<dbReference type="SUPFAM" id="SSF53686">
    <property type="entry name" value="Tryptophan synthase beta subunit-like PLP-dependent enzymes"/>
    <property type="match status" value="1"/>
</dbReference>
<dbReference type="EMBL" id="BAAAHP010000194">
    <property type="protein sequence ID" value="GAA0898382.1"/>
    <property type="molecule type" value="Genomic_DNA"/>
</dbReference>
<evidence type="ECO:0000256" key="2">
    <source>
        <dbReference type="ARBA" id="ARBA00008639"/>
    </source>
</evidence>
<comment type="similarity">
    <text evidence="2">Belongs to the ACC deaminase/D-cysteine desulfhydrase family.</text>
</comment>
<keyword evidence="3" id="KW-0663">Pyridoxal phosphate</keyword>
<feature type="region of interest" description="Disordered" evidence="4">
    <location>
        <begin position="258"/>
        <end position="299"/>
    </location>
</feature>
<comment type="caution">
    <text evidence="6">The sequence shown here is derived from an EMBL/GenBank/DDBJ whole genome shotgun (WGS) entry which is preliminary data.</text>
</comment>
<evidence type="ECO:0000256" key="3">
    <source>
        <dbReference type="ARBA" id="ARBA00022898"/>
    </source>
</evidence>
<sequence length="320" mass="34590">MGCYFGVITDRVPDVDRDYQQTGNILLDHLDGATHEPMSVGDDRTAKLTEMAARIGRSGLRPYVVPYGCANRLGAISYLGAALEIADQARAMEVAITHVVHASGSGGGQAGLIAGLAALGLDIEVIGIDVDADLEGVHHRVASILRELAECLGLSHVPLREALQRLEFKGFVAISPRRGAFVVPPTRSDAAEIFELRADLETATLRPSVPRLSPTNHGRDGHLPRGRPYQRHRRLQGSELAVHRALNATCDRPRTVTWSSPLAERQPILDAAPPPGSPLPRVNARAPEDSGRGCEQGRRRDLLREHIGAASTRIQTLLRS</sequence>
<dbReference type="Pfam" id="PF00291">
    <property type="entry name" value="PALP"/>
    <property type="match status" value="1"/>
</dbReference>
<feature type="domain" description="Tryptophan synthase beta chain-like PALP" evidence="5">
    <location>
        <begin position="23"/>
        <end position="164"/>
    </location>
</feature>
<dbReference type="Gene3D" id="3.40.50.1100">
    <property type="match status" value="1"/>
</dbReference>
<dbReference type="InterPro" id="IPR036052">
    <property type="entry name" value="TrpB-like_PALP_sf"/>
</dbReference>
<evidence type="ECO:0000256" key="1">
    <source>
        <dbReference type="ARBA" id="ARBA00001933"/>
    </source>
</evidence>
<dbReference type="SUPFAM" id="SSF46785">
    <property type="entry name" value="Winged helix' DNA-binding domain"/>
    <property type="match status" value="1"/>
</dbReference>
<organism evidence="6 7">
    <name type="scientific">Pseudonocardia zijingensis</name>
    <dbReference type="NCBI Taxonomy" id="153376"/>
    <lineage>
        <taxon>Bacteria</taxon>
        <taxon>Bacillati</taxon>
        <taxon>Actinomycetota</taxon>
        <taxon>Actinomycetes</taxon>
        <taxon>Pseudonocardiales</taxon>
        <taxon>Pseudonocardiaceae</taxon>
        <taxon>Pseudonocardia</taxon>
    </lineage>
</organism>
<proteinExistence type="inferred from homology"/>
<gene>
    <name evidence="6" type="ORF">GCM10009559_60720</name>
</gene>
<evidence type="ECO:0000259" key="5">
    <source>
        <dbReference type="Pfam" id="PF00291"/>
    </source>
</evidence>